<evidence type="ECO:0000256" key="2">
    <source>
        <dbReference type="ARBA" id="ARBA00023157"/>
    </source>
</evidence>
<dbReference type="OrthoDB" id="282149at2759"/>
<evidence type="ECO:0000256" key="1">
    <source>
        <dbReference type="ARBA" id="ARBA00007785"/>
    </source>
</evidence>
<evidence type="ECO:0008006" key="5">
    <source>
        <dbReference type="Google" id="ProtNLM"/>
    </source>
</evidence>
<dbReference type="InterPro" id="IPR018793">
    <property type="entry name" value="Cyt_c_oxidase_assmbl_Pet191"/>
</dbReference>
<sequence>MPSSCKEIRIELAECILKSDCMLKDGLSAKECLHSDNEYRIPVECTAIKRSFFECKRGMLDMRNRFRGNKS</sequence>
<dbReference type="GO" id="GO:0005739">
    <property type="term" value="C:mitochondrion"/>
    <property type="evidence" value="ECO:0007669"/>
    <property type="project" value="TreeGrafter"/>
</dbReference>
<reference evidence="3 4" key="1">
    <citation type="submission" date="2016-05" db="EMBL/GenBank/DDBJ databases">
        <title>Genome sequencing reveals origins of a unique bacterial endosymbiosis in the earliest lineages of terrestrial Fungi.</title>
        <authorList>
            <consortium name="DOE Joint Genome Institute"/>
            <person name="Uehling J."/>
            <person name="Gryganskyi A."/>
            <person name="Hameed K."/>
            <person name="Tschaplinski T."/>
            <person name="Misztal P."/>
            <person name="Wu S."/>
            <person name="Desiro A."/>
            <person name="Vande Pol N."/>
            <person name="Du Z.-Y."/>
            <person name="Zienkiewicz A."/>
            <person name="Zienkiewicz K."/>
            <person name="Morin E."/>
            <person name="Tisserant E."/>
            <person name="Splivallo R."/>
            <person name="Hainaut M."/>
            <person name="Henrissat B."/>
            <person name="Ohm R."/>
            <person name="Kuo A."/>
            <person name="Yan J."/>
            <person name="Lipzen A."/>
            <person name="Nolan M."/>
            <person name="Labutti K."/>
            <person name="Barry K."/>
            <person name="Goldstein A."/>
            <person name="Labbe J."/>
            <person name="Schadt C."/>
            <person name="Tuskan G."/>
            <person name="Grigoriev I."/>
            <person name="Martin F."/>
            <person name="Vilgalys R."/>
            <person name="Bonito G."/>
        </authorList>
    </citation>
    <scope>NUCLEOTIDE SEQUENCE [LARGE SCALE GENOMIC DNA]</scope>
    <source>
        <strain evidence="3 4">AG-77</strain>
    </source>
</reference>
<gene>
    <name evidence="3" type="ORF">K457DRAFT_81232</name>
</gene>
<comment type="similarity">
    <text evidence="1">Belongs to the PET191 family.</text>
</comment>
<accession>A0A197JIC1</accession>
<protein>
    <recommendedName>
        <fullName evidence="5">Cytochrome c oxidase assembly factor 5</fullName>
    </recommendedName>
</protein>
<dbReference type="AlphaFoldDB" id="A0A197JIC1"/>
<organism evidence="3 4">
    <name type="scientific">Linnemannia elongata AG-77</name>
    <dbReference type="NCBI Taxonomy" id="1314771"/>
    <lineage>
        <taxon>Eukaryota</taxon>
        <taxon>Fungi</taxon>
        <taxon>Fungi incertae sedis</taxon>
        <taxon>Mucoromycota</taxon>
        <taxon>Mortierellomycotina</taxon>
        <taxon>Mortierellomycetes</taxon>
        <taxon>Mortierellales</taxon>
        <taxon>Mortierellaceae</taxon>
        <taxon>Linnemannia</taxon>
    </lineage>
</organism>
<dbReference type="Pfam" id="PF10203">
    <property type="entry name" value="Pet191_N"/>
    <property type="match status" value="1"/>
</dbReference>
<dbReference type="PANTHER" id="PTHR28627:SF1">
    <property type="entry name" value="CYTOCHROME C OXIDASE ASSEMBLY FACTOR 5"/>
    <property type="match status" value="1"/>
</dbReference>
<dbReference type="GO" id="GO:0033617">
    <property type="term" value="P:mitochondrial respiratory chain complex IV assembly"/>
    <property type="evidence" value="ECO:0007669"/>
    <property type="project" value="TreeGrafter"/>
</dbReference>
<keyword evidence="4" id="KW-1185">Reference proteome</keyword>
<dbReference type="EMBL" id="KV442085">
    <property type="protein sequence ID" value="OAQ24942.1"/>
    <property type="molecule type" value="Genomic_DNA"/>
</dbReference>
<evidence type="ECO:0000313" key="4">
    <source>
        <dbReference type="Proteomes" id="UP000078512"/>
    </source>
</evidence>
<dbReference type="Proteomes" id="UP000078512">
    <property type="component" value="Unassembled WGS sequence"/>
</dbReference>
<dbReference type="PANTHER" id="PTHR28627">
    <property type="entry name" value="CYTOCHROME C OXIDASE ASSEMBLY FACTOR 5"/>
    <property type="match status" value="1"/>
</dbReference>
<evidence type="ECO:0000313" key="3">
    <source>
        <dbReference type="EMBL" id="OAQ24942.1"/>
    </source>
</evidence>
<dbReference type="STRING" id="1314771.A0A197JIC1"/>
<keyword evidence="2" id="KW-1015">Disulfide bond</keyword>
<proteinExistence type="inferred from homology"/>
<name>A0A197JIC1_9FUNG</name>